<evidence type="ECO:0000313" key="3">
    <source>
        <dbReference type="Proteomes" id="UP001222027"/>
    </source>
</evidence>
<keyword evidence="3" id="KW-1185">Reference proteome</keyword>
<accession>A0AAV8RS64</accession>
<dbReference type="AlphaFoldDB" id="A0AAV8RS64"/>
<proteinExistence type="predicted"/>
<reference evidence="2 3" key="1">
    <citation type="submission" date="2022-12" db="EMBL/GenBank/DDBJ databases">
        <title>Chromosome-scale assembly of the Ensete ventricosum genome.</title>
        <authorList>
            <person name="Dussert Y."/>
            <person name="Stocks J."/>
            <person name="Wendawek A."/>
            <person name="Woldeyes F."/>
            <person name="Nichols R.A."/>
            <person name="Borrell J.S."/>
        </authorList>
    </citation>
    <scope>NUCLEOTIDE SEQUENCE [LARGE SCALE GENOMIC DNA]</scope>
    <source>
        <strain evidence="3">cv. Maze</strain>
        <tissue evidence="2">Seeds</tissue>
    </source>
</reference>
<evidence type="ECO:0000256" key="1">
    <source>
        <dbReference type="SAM" id="MobiDB-lite"/>
    </source>
</evidence>
<evidence type="ECO:0000313" key="2">
    <source>
        <dbReference type="EMBL" id="KAJ8510941.1"/>
    </source>
</evidence>
<sequence>MHSHTPLRGSRPERGAISSSTDAKGGVCLDRHGSLKKHTRYFRACQWSLILDLLLALLGAWRTNANIEMAERSSLGWKRIPKYCKLYATSYSTQQHQKHEVKTVTCCCKVTFIITKEKVKTYQDETLLVFKQVVSR</sequence>
<feature type="region of interest" description="Disordered" evidence="1">
    <location>
        <begin position="1"/>
        <end position="22"/>
    </location>
</feature>
<dbReference type="EMBL" id="JAQQAF010000001">
    <property type="protein sequence ID" value="KAJ8510941.1"/>
    <property type="molecule type" value="Genomic_DNA"/>
</dbReference>
<gene>
    <name evidence="2" type="ORF">OPV22_001375</name>
</gene>
<dbReference type="Proteomes" id="UP001222027">
    <property type="component" value="Unassembled WGS sequence"/>
</dbReference>
<organism evidence="2 3">
    <name type="scientific">Ensete ventricosum</name>
    <name type="common">Abyssinian banana</name>
    <name type="synonym">Musa ensete</name>
    <dbReference type="NCBI Taxonomy" id="4639"/>
    <lineage>
        <taxon>Eukaryota</taxon>
        <taxon>Viridiplantae</taxon>
        <taxon>Streptophyta</taxon>
        <taxon>Embryophyta</taxon>
        <taxon>Tracheophyta</taxon>
        <taxon>Spermatophyta</taxon>
        <taxon>Magnoliopsida</taxon>
        <taxon>Liliopsida</taxon>
        <taxon>Zingiberales</taxon>
        <taxon>Musaceae</taxon>
        <taxon>Ensete</taxon>
    </lineage>
</organism>
<comment type="caution">
    <text evidence="2">The sequence shown here is derived from an EMBL/GenBank/DDBJ whole genome shotgun (WGS) entry which is preliminary data.</text>
</comment>
<protein>
    <submittedName>
        <fullName evidence="2">Uncharacterized protein</fullName>
    </submittedName>
</protein>
<name>A0AAV8RS64_ENSVE</name>